<dbReference type="PANTHER" id="PTHR13245">
    <property type="entry name" value="RRP15-LIKE PROTEIN"/>
    <property type="match status" value="1"/>
</dbReference>
<dbReference type="Proteomes" id="UP000809789">
    <property type="component" value="Unassembled WGS sequence"/>
</dbReference>
<feature type="compositionally biased region" description="Polar residues" evidence="2">
    <location>
        <begin position="147"/>
        <end position="164"/>
    </location>
</feature>
<dbReference type="EMBL" id="JAESVG020000004">
    <property type="protein sequence ID" value="KAG8627957.1"/>
    <property type="molecule type" value="Genomic_DNA"/>
</dbReference>
<dbReference type="GO" id="GO:0030687">
    <property type="term" value="C:preribosome, large subunit precursor"/>
    <property type="evidence" value="ECO:0007669"/>
    <property type="project" value="TreeGrafter"/>
</dbReference>
<dbReference type="InterPro" id="IPR012459">
    <property type="entry name" value="Rrp15"/>
</dbReference>
<dbReference type="GO" id="GO:0000470">
    <property type="term" value="P:maturation of LSU-rRNA"/>
    <property type="evidence" value="ECO:0007669"/>
    <property type="project" value="TreeGrafter"/>
</dbReference>
<feature type="region of interest" description="Disordered" evidence="2">
    <location>
        <begin position="1"/>
        <end position="184"/>
    </location>
</feature>
<name>A0A8K0L2Q9_9PEZI</name>
<comment type="caution">
    <text evidence="3">The sequence shown here is derived from an EMBL/GenBank/DDBJ whole genome shotgun (WGS) entry which is preliminary data.</text>
</comment>
<accession>A0A8K0L2Q9</accession>
<evidence type="ECO:0000256" key="2">
    <source>
        <dbReference type="SAM" id="MobiDB-lite"/>
    </source>
</evidence>
<dbReference type="GO" id="GO:0000460">
    <property type="term" value="P:maturation of 5.8S rRNA"/>
    <property type="evidence" value="ECO:0007669"/>
    <property type="project" value="TreeGrafter"/>
</dbReference>
<evidence type="ECO:0000313" key="3">
    <source>
        <dbReference type="EMBL" id="KAG8627957.1"/>
    </source>
</evidence>
<reference evidence="3" key="1">
    <citation type="submission" date="2021-07" db="EMBL/GenBank/DDBJ databases">
        <title>Elsinoe batatas strain:CRI-CJ2 Genome sequencing and assembly.</title>
        <authorList>
            <person name="Huang L."/>
        </authorList>
    </citation>
    <scope>NUCLEOTIDE SEQUENCE</scope>
    <source>
        <strain evidence="3">CRI-CJ2</strain>
    </source>
</reference>
<dbReference type="PANTHER" id="PTHR13245:SF14">
    <property type="entry name" value="RRP15-LIKE PROTEIN"/>
    <property type="match status" value="1"/>
</dbReference>
<evidence type="ECO:0008006" key="5">
    <source>
        <dbReference type="Google" id="ProtNLM"/>
    </source>
</evidence>
<dbReference type="AlphaFoldDB" id="A0A8K0L2Q9"/>
<sequence length="302" mass="32891">MPSAAPKRKRTVDHLHKAKKPKRFRKQKNYHSSSEDESEDEGGEPDFAPVNMVESSDEQGADDVDDGVPVKAAAPSAIKDATTAPPAEDDEDDDGSESAEVLDDLEVEDDLELEDDDLLDSDASMDSGSEAESQVPARKTKKRNDPSAFTTSMQKILSSKLSNSKRSDPVLSRSVDASTANKELTDSRLEAKAKAKLRADKKAALERGRVKDVLGLETEGVSAAEVQEREKRLKKTAQRGVVKLFNAVRAAQVQADVAREQARKEGVVGMAQREERINEMSKKSFLDLIAKGGKKGQTIEEG</sequence>
<evidence type="ECO:0000313" key="4">
    <source>
        <dbReference type="Proteomes" id="UP000809789"/>
    </source>
</evidence>
<keyword evidence="4" id="KW-1185">Reference proteome</keyword>
<feature type="compositionally biased region" description="Acidic residues" evidence="2">
    <location>
        <begin position="55"/>
        <end position="66"/>
    </location>
</feature>
<dbReference type="Pfam" id="PF07890">
    <property type="entry name" value="Rrp15p"/>
    <property type="match status" value="1"/>
</dbReference>
<proteinExistence type="inferred from homology"/>
<comment type="similarity">
    <text evidence="1">Belongs to the RRP15 family.</text>
</comment>
<protein>
    <recommendedName>
        <fullName evidence="5">Rrp15p-domain-containing protein</fullName>
    </recommendedName>
</protein>
<organism evidence="3 4">
    <name type="scientific">Elsinoe batatas</name>
    <dbReference type="NCBI Taxonomy" id="2601811"/>
    <lineage>
        <taxon>Eukaryota</taxon>
        <taxon>Fungi</taxon>
        <taxon>Dikarya</taxon>
        <taxon>Ascomycota</taxon>
        <taxon>Pezizomycotina</taxon>
        <taxon>Dothideomycetes</taxon>
        <taxon>Dothideomycetidae</taxon>
        <taxon>Myriangiales</taxon>
        <taxon>Elsinoaceae</taxon>
        <taxon>Elsinoe</taxon>
    </lineage>
</organism>
<feature type="compositionally biased region" description="Acidic residues" evidence="2">
    <location>
        <begin position="35"/>
        <end position="44"/>
    </location>
</feature>
<feature type="compositionally biased region" description="Basic residues" evidence="2">
    <location>
        <begin position="1"/>
        <end position="29"/>
    </location>
</feature>
<gene>
    <name evidence="3" type="ORF">KVT40_003830</name>
</gene>
<dbReference type="OrthoDB" id="20949at2759"/>
<evidence type="ECO:0000256" key="1">
    <source>
        <dbReference type="ARBA" id="ARBA00007462"/>
    </source>
</evidence>
<feature type="compositionally biased region" description="Acidic residues" evidence="2">
    <location>
        <begin position="87"/>
        <end position="120"/>
    </location>
</feature>